<evidence type="ECO:0000313" key="1">
    <source>
        <dbReference type="EMBL" id="KAL0356442.1"/>
    </source>
</evidence>
<dbReference type="EMBL" id="JACGWJ010000017">
    <property type="protein sequence ID" value="KAL0356442.1"/>
    <property type="molecule type" value="Genomic_DNA"/>
</dbReference>
<gene>
    <name evidence="1" type="ORF">Sradi_4091100</name>
</gene>
<organism evidence="1">
    <name type="scientific">Sesamum radiatum</name>
    <name type="common">Black benniseed</name>
    <dbReference type="NCBI Taxonomy" id="300843"/>
    <lineage>
        <taxon>Eukaryota</taxon>
        <taxon>Viridiplantae</taxon>
        <taxon>Streptophyta</taxon>
        <taxon>Embryophyta</taxon>
        <taxon>Tracheophyta</taxon>
        <taxon>Spermatophyta</taxon>
        <taxon>Magnoliopsida</taxon>
        <taxon>eudicotyledons</taxon>
        <taxon>Gunneridae</taxon>
        <taxon>Pentapetalae</taxon>
        <taxon>asterids</taxon>
        <taxon>lamiids</taxon>
        <taxon>Lamiales</taxon>
        <taxon>Pedaliaceae</taxon>
        <taxon>Sesamum</taxon>
    </lineage>
</organism>
<name>A0AAW2PMW2_SESRA</name>
<sequence>MTSAFKESTRGSEPAIFLLIIEKRIKVILGNGMPCIDSKGHWWKQEEASKHRRLSLFLFQVYGSLSRLISSQVAGRSPG</sequence>
<reference evidence="1" key="1">
    <citation type="submission" date="2020-06" db="EMBL/GenBank/DDBJ databases">
        <authorList>
            <person name="Li T."/>
            <person name="Hu X."/>
            <person name="Zhang T."/>
            <person name="Song X."/>
            <person name="Zhang H."/>
            <person name="Dai N."/>
            <person name="Sheng W."/>
            <person name="Hou X."/>
            <person name="Wei L."/>
        </authorList>
    </citation>
    <scope>NUCLEOTIDE SEQUENCE</scope>
    <source>
        <strain evidence="1">G02</strain>
        <tissue evidence="1">Leaf</tissue>
    </source>
</reference>
<dbReference type="AlphaFoldDB" id="A0AAW2PMW2"/>
<protein>
    <submittedName>
        <fullName evidence="1">Uncharacterized protein</fullName>
    </submittedName>
</protein>
<reference evidence="1" key="2">
    <citation type="journal article" date="2024" name="Plant">
        <title>Genomic evolution and insights into agronomic trait innovations of Sesamum species.</title>
        <authorList>
            <person name="Miao H."/>
            <person name="Wang L."/>
            <person name="Qu L."/>
            <person name="Liu H."/>
            <person name="Sun Y."/>
            <person name="Le M."/>
            <person name="Wang Q."/>
            <person name="Wei S."/>
            <person name="Zheng Y."/>
            <person name="Lin W."/>
            <person name="Duan Y."/>
            <person name="Cao H."/>
            <person name="Xiong S."/>
            <person name="Wang X."/>
            <person name="Wei L."/>
            <person name="Li C."/>
            <person name="Ma Q."/>
            <person name="Ju M."/>
            <person name="Zhao R."/>
            <person name="Li G."/>
            <person name="Mu C."/>
            <person name="Tian Q."/>
            <person name="Mei H."/>
            <person name="Zhang T."/>
            <person name="Gao T."/>
            <person name="Zhang H."/>
        </authorList>
    </citation>
    <scope>NUCLEOTIDE SEQUENCE</scope>
    <source>
        <strain evidence="1">G02</strain>
    </source>
</reference>
<proteinExistence type="predicted"/>
<accession>A0AAW2PMW2</accession>
<comment type="caution">
    <text evidence="1">The sequence shown here is derived from an EMBL/GenBank/DDBJ whole genome shotgun (WGS) entry which is preliminary data.</text>
</comment>